<dbReference type="AlphaFoldDB" id="A0A399F4N2"/>
<protein>
    <submittedName>
        <fullName evidence="1">Uncharacterized protein</fullName>
    </submittedName>
</protein>
<dbReference type="RefSeq" id="WP_170146497.1">
    <property type="nucleotide sequence ID" value="NZ_BJXM01000029.1"/>
</dbReference>
<comment type="caution">
    <text evidence="1">The sequence shown here is derived from an EMBL/GenBank/DDBJ whole genome shotgun (WGS) entry which is preliminary data.</text>
</comment>
<keyword evidence="2" id="KW-1185">Reference proteome</keyword>
<reference evidence="1 2" key="1">
    <citation type="submission" date="2018-08" db="EMBL/GenBank/DDBJ databases">
        <title>Meiothermus granaticius genome AF-68 sequencing project.</title>
        <authorList>
            <person name="Da Costa M.S."/>
            <person name="Albuquerque L."/>
            <person name="Raposo P."/>
            <person name="Froufe H.J.C."/>
            <person name="Barroso C.S."/>
            <person name="Egas C."/>
        </authorList>
    </citation>
    <scope>NUCLEOTIDE SEQUENCE [LARGE SCALE GENOMIC DNA]</scope>
    <source>
        <strain evidence="1 2">AF-68</strain>
    </source>
</reference>
<dbReference type="Proteomes" id="UP000266178">
    <property type="component" value="Unassembled WGS sequence"/>
</dbReference>
<gene>
    <name evidence="1" type="ORF">Mgrana_02932</name>
</gene>
<accession>A0A399F4N2</accession>
<evidence type="ECO:0000313" key="2">
    <source>
        <dbReference type="Proteomes" id="UP000266178"/>
    </source>
</evidence>
<sequence>MDLLEARRARHYTLAEAAKLMGESVGALRKQLAARASGDIPATLTGAQLEAWKGSRWFLYACFSLTELAALSRAGYRPPELFEAAYTRAFVDSLRGQPVPELDFGLPPRPSLLEDLEEGLKGPWRRAAWSLIAARDHLQYAHTSLKQGTEQLDKAARYLYKLAELLEESLKNWPTGENEARKRMVQAVFSGFFYLHVQLRETKRELRRIGWRTDWTEADTHATLTRMLRDLGRLVAELRAELVQSVGNVPRI</sequence>
<proteinExistence type="predicted"/>
<name>A0A399F4N2_9DEIN</name>
<dbReference type="EMBL" id="QWLB01000055">
    <property type="protein sequence ID" value="RIH91148.1"/>
    <property type="molecule type" value="Genomic_DNA"/>
</dbReference>
<evidence type="ECO:0000313" key="1">
    <source>
        <dbReference type="EMBL" id="RIH91148.1"/>
    </source>
</evidence>
<organism evidence="1 2">
    <name type="scientific">Meiothermus granaticius NBRC 107808</name>
    <dbReference type="NCBI Taxonomy" id="1227551"/>
    <lineage>
        <taxon>Bacteria</taxon>
        <taxon>Thermotogati</taxon>
        <taxon>Deinococcota</taxon>
        <taxon>Deinococci</taxon>
        <taxon>Thermales</taxon>
        <taxon>Thermaceae</taxon>
        <taxon>Meiothermus</taxon>
    </lineage>
</organism>